<protein>
    <recommendedName>
        <fullName evidence="2">Lysozyme inhibitor LprI-like N-terminal domain-containing protein</fullName>
    </recommendedName>
</protein>
<evidence type="ECO:0000259" key="2">
    <source>
        <dbReference type="Pfam" id="PF07007"/>
    </source>
</evidence>
<dbReference type="EMBL" id="LN794158">
    <property type="protein sequence ID" value="CEN56487.1"/>
    <property type="molecule type" value="Genomic_DNA"/>
</dbReference>
<feature type="domain" description="Lysozyme inhibitor LprI-like N-terminal" evidence="2">
    <location>
        <begin position="38"/>
        <end position="126"/>
    </location>
</feature>
<accession>A0A0B7IVY0</accession>
<sequence length="148" mass="17504">MKPSNFSLKILALIILFFTSSAHADLACENEKSWRYDDQCRTGVIEEMDLELKTRLAKLSKNLDSHRMELVNKSQKSWVEYMRSECESEGDLTRNMKSGRMEWGTMQSFDISWCKGRMIQRRLHELHLIEFRSNIEPRSQPPKKRFEG</sequence>
<keyword evidence="1" id="KW-0732">Signal</keyword>
<feature type="chain" id="PRO_5002117024" description="Lysozyme inhibitor LprI-like N-terminal domain-containing protein" evidence="1">
    <location>
        <begin position="25"/>
        <end position="148"/>
    </location>
</feature>
<dbReference type="Proteomes" id="UP000056322">
    <property type="component" value="Chromosome 1"/>
</dbReference>
<dbReference type="RefSeq" id="WP_045751572.1">
    <property type="nucleotide sequence ID" value="NZ_LN794158.1"/>
</dbReference>
<evidence type="ECO:0000313" key="3">
    <source>
        <dbReference type="EMBL" id="CEN56487.1"/>
    </source>
</evidence>
<dbReference type="Gene3D" id="1.20.1270.180">
    <property type="match status" value="1"/>
</dbReference>
<proteinExistence type="predicted"/>
<dbReference type="InterPro" id="IPR009739">
    <property type="entry name" value="LprI-like_N"/>
</dbReference>
<dbReference type="HOGENOM" id="CLU_1756703_0_0_4"/>
<name>A0A0B7IVY0_9PROT</name>
<dbReference type="KEGG" id="mbac:BN1209_1450"/>
<keyword evidence="4" id="KW-1185">Reference proteome</keyword>
<reference evidence="4" key="1">
    <citation type="submission" date="2014-12" db="EMBL/GenBank/DDBJ databases">
        <authorList>
            <person name="Salcher M.M."/>
        </authorList>
    </citation>
    <scope>NUCLEOTIDE SEQUENCE [LARGE SCALE GENOMIC DNA]</scope>
    <source>
        <strain evidence="4">MMS-10A-171</strain>
    </source>
</reference>
<evidence type="ECO:0000313" key="4">
    <source>
        <dbReference type="Proteomes" id="UP000056322"/>
    </source>
</evidence>
<evidence type="ECO:0000256" key="1">
    <source>
        <dbReference type="SAM" id="SignalP"/>
    </source>
</evidence>
<feature type="signal peptide" evidence="1">
    <location>
        <begin position="1"/>
        <end position="24"/>
    </location>
</feature>
<dbReference type="AlphaFoldDB" id="A0A0B7IVY0"/>
<organism evidence="3 4">
    <name type="scientific">Candidatus Methylopumilus turicensis</name>
    <dbReference type="NCBI Taxonomy" id="1581680"/>
    <lineage>
        <taxon>Bacteria</taxon>
        <taxon>Pseudomonadati</taxon>
        <taxon>Pseudomonadota</taxon>
        <taxon>Betaproteobacteria</taxon>
        <taxon>Nitrosomonadales</taxon>
        <taxon>Methylophilaceae</taxon>
        <taxon>Candidatus Methylopumilus</taxon>
    </lineage>
</organism>
<dbReference type="Pfam" id="PF07007">
    <property type="entry name" value="LprI"/>
    <property type="match status" value="1"/>
</dbReference>
<gene>
    <name evidence="3" type="ORF">BN1209_1450</name>
</gene>